<dbReference type="AlphaFoldDB" id="A0A4Q2UAW7"/>
<name>A0A4Q2UAW7_9HYPH</name>
<dbReference type="OrthoDB" id="9815400at2"/>
<protein>
    <submittedName>
        <fullName evidence="2">HdeD family acid-resistance protein</fullName>
    </submittedName>
</protein>
<evidence type="ECO:0000313" key="2">
    <source>
        <dbReference type="EMBL" id="RYC32277.1"/>
    </source>
</evidence>
<reference evidence="2 3" key="2">
    <citation type="submission" date="2019-02" db="EMBL/GenBank/DDBJ databases">
        <title>'Lichenibacterium ramalinii' gen. nov. sp. nov., 'Lichenibacterium minor' gen. nov. sp. nov.</title>
        <authorList>
            <person name="Pankratov T."/>
        </authorList>
    </citation>
    <scope>NUCLEOTIDE SEQUENCE [LARGE SCALE GENOMIC DNA]</scope>
    <source>
        <strain evidence="2 3">RmlP026</strain>
    </source>
</reference>
<feature type="transmembrane region" description="Helical" evidence="1">
    <location>
        <begin position="115"/>
        <end position="134"/>
    </location>
</feature>
<dbReference type="Proteomes" id="UP000290759">
    <property type="component" value="Unassembled WGS sequence"/>
</dbReference>
<dbReference type="EMBL" id="QYBB01000008">
    <property type="protein sequence ID" value="RYC32277.1"/>
    <property type="molecule type" value="Genomic_DNA"/>
</dbReference>
<evidence type="ECO:0000313" key="3">
    <source>
        <dbReference type="Proteomes" id="UP000290759"/>
    </source>
</evidence>
<reference evidence="2 3" key="1">
    <citation type="submission" date="2018-12" db="EMBL/GenBank/DDBJ databases">
        <authorList>
            <person name="Grouzdev D.S."/>
            <person name="Krutkina M.S."/>
        </authorList>
    </citation>
    <scope>NUCLEOTIDE SEQUENCE [LARGE SCALE GENOMIC DNA]</scope>
    <source>
        <strain evidence="2 3">RmlP026</strain>
    </source>
</reference>
<keyword evidence="1" id="KW-1133">Transmembrane helix</keyword>
<comment type="caution">
    <text evidence="2">The sequence shown here is derived from an EMBL/GenBank/DDBJ whole genome shotgun (WGS) entry which is preliminary data.</text>
</comment>
<dbReference type="GO" id="GO:0005886">
    <property type="term" value="C:plasma membrane"/>
    <property type="evidence" value="ECO:0007669"/>
    <property type="project" value="TreeGrafter"/>
</dbReference>
<feature type="transmembrane region" description="Helical" evidence="1">
    <location>
        <begin position="228"/>
        <end position="249"/>
    </location>
</feature>
<keyword evidence="3" id="KW-1185">Reference proteome</keyword>
<evidence type="ECO:0000256" key="1">
    <source>
        <dbReference type="SAM" id="Phobius"/>
    </source>
</evidence>
<dbReference type="InterPro" id="IPR005325">
    <property type="entry name" value="DUF308_memb"/>
</dbReference>
<dbReference type="Pfam" id="PF03729">
    <property type="entry name" value="DUF308"/>
    <property type="match status" value="1"/>
</dbReference>
<feature type="transmembrane region" description="Helical" evidence="1">
    <location>
        <begin position="89"/>
        <end position="109"/>
    </location>
</feature>
<organism evidence="2 3">
    <name type="scientific">Lichenibacterium minor</name>
    <dbReference type="NCBI Taxonomy" id="2316528"/>
    <lineage>
        <taxon>Bacteria</taxon>
        <taxon>Pseudomonadati</taxon>
        <taxon>Pseudomonadota</taxon>
        <taxon>Alphaproteobacteria</taxon>
        <taxon>Hyphomicrobiales</taxon>
        <taxon>Lichenihabitantaceae</taxon>
        <taxon>Lichenibacterium</taxon>
    </lineage>
</organism>
<gene>
    <name evidence="2" type="ORF">D3273_09615</name>
</gene>
<proteinExistence type="predicted"/>
<keyword evidence="1" id="KW-0472">Membrane</keyword>
<feature type="transmembrane region" description="Helical" evidence="1">
    <location>
        <begin position="146"/>
        <end position="164"/>
    </location>
</feature>
<sequence>MEDLGFEELSLRLGARSRGRKSSLPVADRKDRVVGFPATDFQNKPVTHHRFVQPSQSRQQGMTMTMQQPGGFTTRRRGMPPTDQLRANWGWFLALGALALVAGFAALAIEGFATLVSVVTIGVLVGIVGIVEIVLGFRARGWGQALYWEVSGLFYLAVGIFAWAEPVKASVVITLLLGAGLLAAGVVRVVSGFGHHDRMRGPLILSGLVTGLLGLVIVVGWPSNSLSVIGLLLGIELVFTGVNWIVFALRLRSHA</sequence>
<dbReference type="PANTHER" id="PTHR34989:SF1">
    <property type="entry name" value="PROTEIN HDED"/>
    <property type="match status" value="1"/>
</dbReference>
<feature type="transmembrane region" description="Helical" evidence="1">
    <location>
        <begin position="170"/>
        <end position="191"/>
    </location>
</feature>
<keyword evidence="1" id="KW-0812">Transmembrane</keyword>
<dbReference type="InterPro" id="IPR052712">
    <property type="entry name" value="Acid_resist_chaperone_HdeD"/>
</dbReference>
<feature type="transmembrane region" description="Helical" evidence="1">
    <location>
        <begin position="203"/>
        <end position="222"/>
    </location>
</feature>
<accession>A0A4Q2UAW7</accession>
<dbReference type="PANTHER" id="PTHR34989">
    <property type="entry name" value="PROTEIN HDED"/>
    <property type="match status" value="1"/>
</dbReference>